<dbReference type="CDD" id="cd09272">
    <property type="entry name" value="RNase_HI_RT_Ty1"/>
    <property type="match status" value="1"/>
</dbReference>
<organism evidence="3 4">
    <name type="scientific">Vigna mungo</name>
    <name type="common">Black gram</name>
    <name type="synonym">Phaseolus mungo</name>
    <dbReference type="NCBI Taxonomy" id="3915"/>
    <lineage>
        <taxon>Eukaryota</taxon>
        <taxon>Viridiplantae</taxon>
        <taxon>Streptophyta</taxon>
        <taxon>Embryophyta</taxon>
        <taxon>Tracheophyta</taxon>
        <taxon>Spermatophyta</taxon>
        <taxon>Magnoliopsida</taxon>
        <taxon>eudicotyledons</taxon>
        <taxon>Gunneridae</taxon>
        <taxon>Pentapetalae</taxon>
        <taxon>rosids</taxon>
        <taxon>fabids</taxon>
        <taxon>Fabales</taxon>
        <taxon>Fabaceae</taxon>
        <taxon>Papilionoideae</taxon>
        <taxon>50 kb inversion clade</taxon>
        <taxon>NPAAA clade</taxon>
        <taxon>indigoferoid/millettioid clade</taxon>
        <taxon>Phaseoleae</taxon>
        <taxon>Vigna</taxon>
    </lineage>
</organism>
<dbReference type="EMBL" id="CP144697">
    <property type="protein sequence ID" value="WVZ14137.1"/>
    <property type="molecule type" value="Genomic_DNA"/>
</dbReference>
<sequence>MDFGKSLAGKKPISCRWVYRIKHKTDSSIDRYKACLVARGFTQTEGLDYYETFSPVVKITTVCLVLALAAINKWFLHQLDVDNAFLHGDLTEDIYMKPPPGLYPSTPDLVYKLQKSLYGLKQANRNWNHKLTSELLSIEYTQRSADHSLFIKHSPSTITIIMVYVDDILLSRNNLSEITTVKDHLHSKFHIKNLGDLKYFMVFEIARSQAGICINQRKYCLELISEAGMLGCKPAPTPTDPSVKLHADEGIPLTDPSSYRRLIGRLLYLTNMWPDVAFAVQQLSQFVSTPCQPHMQQAMRIIRYLKNAPSSGLLYAADNSFRIHAYSDSDWATCATTRRFISGFCVFLGTSLISWKSKKQTTVSKSSSEAEYRSLASLTCELQWLQYLLKDLHIPCPTPYSVYCDNNSAIHIAKNPTFHERTKHIDIDCHVTRQKLQDGLIKLLHVSSPCVFTKSTHISSSIIAEDVVYHTTEECWIVIYNIKPNTVKVDKENEKKRKLEALMICCNVSGIPMFQELFSRQYRVEEHHTYLVSAFKIHLNMAGIRVSSKFISFLVLLAMAFSFFAQLTPVGADFKVRKLGDMPRKPPSPASNPSQHITT</sequence>
<keyword evidence="4" id="KW-1185">Reference proteome</keyword>
<evidence type="ECO:0000313" key="4">
    <source>
        <dbReference type="Proteomes" id="UP001374535"/>
    </source>
</evidence>
<dbReference type="SUPFAM" id="SSF56672">
    <property type="entry name" value="DNA/RNA polymerases"/>
    <property type="match status" value="1"/>
</dbReference>
<accession>A0AAQ3NSR7</accession>
<gene>
    <name evidence="3" type="ORF">V8G54_011703</name>
</gene>
<dbReference type="InterPro" id="IPR013103">
    <property type="entry name" value="RVT_2"/>
</dbReference>
<keyword evidence="1" id="KW-0812">Transmembrane</keyword>
<dbReference type="InterPro" id="IPR043502">
    <property type="entry name" value="DNA/RNA_pol_sf"/>
</dbReference>
<evidence type="ECO:0000256" key="1">
    <source>
        <dbReference type="SAM" id="Phobius"/>
    </source>
</evidence>
<feature type="domain" description="Reverse transcriptase Ty1/copia-type" evidence="2">
    <location>
        <begin position="9"/>
        <end position="239"/>
    </location>
</feature>
<dbReference type="AlphaFoldDB" id="A0AAQ3NSR7"/>
<dbReference type="Pfam" id="PF07727">
    <property type="entry name" value="RVT_2"/>
    <property type="match status" value="1"/>
</dbReference>
<evidence type="ECO:0000313" key="3">
    <source>
        <dbReference type="EMBL" id="WVZ14137.1"/>
    </source>
</evidence>
<evidence type="ECO:0000259" key="2">
    <source>
        <dbReference type="Pfam" id="PF07727"/>
    </source>
</evidence>
<protein>
    <recommendedName>
        <fullName evidence="2">Reverse transcriptase Ty1/copia-type domain-containing protein</fullName>
    </recommendedName>
</protein>
<reference evidence="3 4" key="1">
    <citation type="journal article" date="2023" name="Life. Sci Alliance">
        <title>Evolutionary insights into 3D genome organization and epigenetic landscape of Vigna mungo.</title>
        <authorList>
            <person name="Junaid A."/>
            <person name="Singh B."/>
            <person name="Bhatia S."/>
        </authorList>
    </citation>
    <scope>NUCLEOTIDE SEQUENCE [LARGE SCALE GENOMIC DNA]</scope>
    <source>
        <strain evidence="3">Urdbean</strain>
    </source>
</reference>
<keyword evidence="1" id="KW-0472">Membrane</keyword>
<dbReference type="PANTHER" id="PTHR11439:SF498">
    <property type="entry name" value="DNAK FAMILY PROTEIN"/>
    <property type="match status" value="1"/>
</dbReference>
<feature type="transmembrane region" description="Helical" evidence="1">
    <location>
        <begin position="550"/>
        <end position="572"/>
    </location>
</feature>
<name>A0AAQ3NSR7_VIGMU</name>
<keyword evidence="1" id="KW-1133">Transmembrane helix</keyword>
<dbReference type="Proteomes" id="UP001374535">
    <property type="component" value="Chromosome 4"/>
</dbReference>
<dbReference type="PANTHER" id="PTHR11439">
    <property type="entry name" value="GAG-POL-RELATED RETROTRANSPOSON"/>
    <property type="match status" value="1"/>
</dbReference>
<proteinExistence type="predicted"/>